<gene>
    <name evidence="4" type="ORF">TSTA_022310</name>
</gene>
<dbReference type="eggNOG" id="KOG2275">
    <property type="taxonomic scope" value="Eukaryota"/>
</dbReference>
<evidence type="ECO:0000256" key="1">
    <source>
        <dbReference type="ARBA" id="ARBA00006247"/>
    </source>
</evidence>
<dbReference type="SUPFAM" id="SSF53187">
    <property type="entry name" value="Zn-dependent exopeptidases"/>
    <property type="match status" value="1"/>
</dbReference>
<sequence length="759" mass="81512">MSANRRPVLFQESTISKRPAHLNPSRVKEFHGRLPNYAPTRLIDLPGLARELNVKNVLVKDESSRFGLPSFKILGASWGTFTAIRSVLNLPEDSSLEYVSKEAAKCNLKLFAATDGNHGRAVARMAQLLSLQACVYVPLNIENHAKQLICNEGARIIIYDGDYDGAVQAAAKAAKATTNGVLIQDTSFPGYENIPAAITQGYSTIFEEIDHDLQLLGLSGSVVVSPVGVGSLAHACVQHYKTSSTTDATKVVTVEPDTAACFYKSFQTKNAEKISTSNTIMTGMNCGTVSHAAWQDLIHLVDASLTVSDYEVHRAVQYLRFHGVSSGPCGATGVAALRRLNLEDRAKLGLNLESVIVLLNTEGERPYNFPLDVSTDDPVELTRLLTRIESTNPTLSSSKGTGETQIANFIEAWLQHRDIETRRFESTPGRPSVVGIASGRGGGSNLMLNGHMDTVGLSSYSLRPLSGDLVIRDGREVITGRGCLDMKSGLAAAMTALLKASRLTLKGSVILAAVADEEDRSKGTEEVLAAGLRVDGAIVMECTMLPLGALGTGHKGFLWLEIEVLGHAAHGSDTANGVDAILNTGLLLKALRGYSKTLPSDEFLGPASLHCGIIKGGLELSTYPETCSLQIEFRTVPGQSVESITIDIDRLLAEIAEKEPQFRFNRPRVAFSRPAYKLDSGHPFERLAVKAAQTACEEIVTPTGLAFWCDAALLAANGIPTVVFGPIGQGAHGAEEWVDVESIRKTEKMINSLVAEFCG</sequence>
<dbReference type="InterPro" id="IPR036264">
    <property type="entry name" value="Bact_exopeptidase_dim_dom"/>
</dbReference>
<dbReference type="RefSeq" id="XP_002484411.1">
    <property type="nucleotide sequence ID" value="XM_002484366.1"/>
</dbReference>
<dbReference type="PANTHER" id="PTHR42937:SF1">
    <property type="entry name" value="DIAMINOPROPIONATE AMMONIA-LYASE"/>
    <property type="match status" value="1"/>
</dbReference>
<dbReference type="Pfam" id="PF07687">
    <property type="entry name" value="M20_dimer"/>
    <property type="match status" value="1"/>
</dbReference>
<reference evidence="5" key="1">
    <citation type="journal article" date="2015" name="Genome Announc.">
        <title>Genome sequence of the AIDS-associated pathogen Penicillium marneffei (ATCC18224) and its near taxonomic relative Talaromyces stipitatus (ATCC10500).</title>
        <authorList>
            <person name="Nierman W.C."/>
            <person name="Fedorova-Abrams N.D."/>
            <person name="Andrianopoulos A."/>
        </authorList>
    </citation>
    <scope>NUCLEOTIDE SEQUENCE [LARGE SCALE GENOMIC DNA]</scope>
    <source>
        <strain evidence="5">ATCC 10500 / CBS 375.48 / QM 6759 / NRRL 1006</strain>
    </source>
</reference>
<keyword evidence="4" id="KW-0456">Lyase</keyword>
<dbReference type="InterPro" id="IPR002933">
    <property type="entry name" value="Peptidase_M20"/>
</dbReference>
<feature type="domain" description="Tryptophan synthase beta chain-like PALP" evidence="2">
    <location>
        <begin position="36"/>
        <end position="358"/>
    </location>
</feature>
<dbReference type="Gene3D" id="3.40.630.10">
    <property type="entry name" value="Zn peptidases"/>
    <property type="match status" value="1"/>
</dbReference>
<dbReference type="PANTHER" id="PTHR42937">
    <property type="match status" value="1"/>
</dbReference>
<dbReference type="GO" id="GO:0016829">
    <property type="term" value="F:lyase activity"/>
    <property type="evidence" value="ECO:0007669"/>
    <property type="project" value="UniProtKB-KW"/>
</dbReference>
<evidence type="ECO:0000313" key="5">
    <source>
        <dbReference type="Proteomes" id="UP000001745"/>
    </source>
</evidence>
<dbReference type="Proteomes" id="UP000001745">
    <property type="component" value="Unassembled WGS sequence"/>
</dbReference>
<dbReference type="OrthoDB" id="10059875at2759"/>
<dbReference type="Pfam" id="PF00291">
    <property type="entry name" value="PALP"/>
    <property type="match status" value="1"/>
</dbReference>
<dbReference type="InterPro" id="IPR036052">
    <property type="entry name" value="TrpB-like_PALP_sf"/>
</dbReference>
<feature type="domain" description="Peptidase M20 dimerisation" evidence="3">
    <location>
        <begin position="552"/>
        <end position="658"/>
    </location>
</feature>
<dbReference type="SUPFAM" id="SSF55031">
    <property type="entry name" value="Bacterial exopeptidase dimerisation domain"/>
    <property type="match status" value="1"/>
</dbReference>
<dbReference type="InterPro" id="IPR001926">
    <property type="entry name" value="TrpB-like_PALP"/>
</dbReference>
<evidence type="ECO:0000259" key="3">
    <source>
        <dbReference type="Pfam" id="PF07687"/>
    </source>
</evidence>
<evidence type="ECO:0000259" key="2">
    <source>
        <dbReference type="Pfam" id="PF00291"/>
    </source>
</evidence>
<dbReference type="OMA" id="MMNGHID"/>
<dbReference type="Gene3D" id="3.30.70.360">
    <property type="match status" value="1"/>
</dbReference>
<dbReference type="InParanoid" id="B8MI15"/>
<organism evidence="4 5">
    <name type="scientific">Talaromyces stipitatus (strain ATCC 10500 / CBS 375.48 / QM 6759 / NRRL 1006)</name>
    <name type="common">Penicillium stipitatum</name>
    <dbReference type="NCBI Taxonomy" id="441959"/>
    <lineage>
        <taxon>Eukaryota</taxon>
        <taxon>Fungi</taxon>
        <taxon>Dikarya</taxon>
        <taxon>Ascomycota</taxon>
        <taxon>Pezizomycotina</taxon>
        <taxon>Eurotiomycetes</taxon>
        <taxon>Eurotiomycetidae</taxon>
        <taxon>Eurotiales</taxon>
        <taxon>Trichocomaceae</taxon>
        <taxon>Talaromyces</taxon>
        <taxon>Talaromyces sect. Talaromyces</taxon>
    </lineage>
</organism>
<dbReference type="VEuPathDB" id="FungiDB:TSTA_022310"/>
<keyword evidence="5" id="KW-1185">Reference proteome</keyword>
<protein>
    <submittedName>
        <fullName evidence="4">Diaminopropionate ammonia-lyase, putative</fullName>
    </submittedName>
</protein>
<dbReference type="SUPFAM" id="SSF53686">
    <property type="entry name" value="Tryptophan synthase beta subunit-like PLP-dependent enzymes"/>
    <property type="match status" value="1"/>
</dbReference>
<evidence type="ECO:0000313" key="4">
    <source>
        <dbReference type="EMBL" id="EED17177.1"/>
    </source>
</evidence>
<dbReference type="InterPro" id="IPR011650">
    <property type="entry name" value="Peptidase_M20_dimer"/>
</dbReference>
<dbReference type="HOGENOM" id="CLU_021802_8_4_1"/>
<dbReference type="Gene3D" id="3.40.50.1100">
    <property type="match status" value="2"/>
</dbReference>
<name>B8MI15_TALSN</name>
<proteinExistence type="inferred from homology"/>
<dbReference type="NCBIfam" id="NF006058">
    <property type="entry name" value="PRK08206.1"/>
    <property type="match status" value="1"/>
</dbReference>
<dbReference type="EMBL" id="EQ962656">
    <property type="protein sequence ID" value="EED17177.1"/>
    <property type="molecule type" value="Genomic_DNA"/>
</dbReference>
<dbReference type="Pfam" id="PF01546">
    <property type="entry name" value="Peptidase_M20"/>
    <property type="match status" value="1"/>
</dbReference>
<dbReference type="AlphaFoldDB" id="B8MI15"/>
<dbReference type="GO" id="GO:0016787">
    <property type="term" value="F:hydrolase activity"/>
    <property type="evidence" value="ECO:0007669"/>
    <property type="project" value="InterPro"/>
</dbReference>
<dbReference type="PhylomeDB" id="B8MI15"/>
<accession>B8MI15</accession>
<dbReference type="STRING" id="441959.B8MI15"/>
<dbReference type="GeneID" id="8107068"/>
<comment type="similarity">
    <text evidence="1">Belongs to the peptidase M20A family.</text>
</comment>